<reference evidence="3" key="1">
    <citation type="submission" date="2016-10" db="EMBL/GenBank/DDBJ databases">
        <authorList>
            <person name="Varghese N."/>
            <person name="Submissions S."/>
        </authorList>
    </citation>
    <scope>NUCLEOTIDE SEQUENCE [LARGE SCALE GENOMIC DNA]</scope>
    <source>
        <strain evidence="3">DSM 24536</strain>
    </source>
</reference>
<dbReference type="STRING" id="990371.SAMN05421813_101111"/>
<gene>
    <name evidence="2" type="ORF">SAMN05421813_101111</name>
</gene>
<accession>A0A1G9LVD9</accession>
<dbReference type="Proteomes" id="UP000199226">
    <property type="component" value="Unassembled WGS sequence"/>
</dbReference>
<proteinExistence type="predicted"/>
<keyword evidence="3" id="KW-1185">Reference proteome</keyword>
<sequence>MIRIQRNSINLFKTSLWTIILLVTFSSAYAQQFSLYNSRTLYDSFENPSQRAYQVDTSRRFAFNFFIPTISINSSFSGPAQPAFKTLIYDGVFNGRDITIGENKRNTLTLNSNNYVAMLRMLKSVKKYKEMGLSWQIRNDGRAEVTNEVFAVFDDYKIFNSSTLQDLFNVNGYNQSYHQFSFTYRQNYTKRLAIGAKFSLLSGISYTTMKVRQSEINIDESADIIDVSVRGTLRSSFKFDDFQRKMVNPNFKNPGLSITAGASYKLRDGWFILGNLKDVGFIKWSKDSYEYNFDTGKIFIENASNQSADNRLADSLDNRISSISINKSYISAINGKAEILINKDFGNYRPNLILSKSIYYKGGDIALVNNYHYKNYVFTGMADYNTNGFLQLGGQFMIKTPNVEFYMGSDHFVKSFEILKTFYKNETTYSDGYTGASFYMGFALKFGRVLEHQANATQIPGFMKDPGSGFIRRLIGKKD</sequence>
<evidence type="ECO:0000259" key="1">
    <source>
        <dbReference type="Pfam" id="PF18990"/>
    </source>
</evidence>
<organism evidence="2 3">
    <name type="scientific">Daejeonella rubra</name>
    <dbReference type="NCBI Taxonomy" id="990371"/>
    <lineage>
        <taxon>Bacteria</taxon>
        <taxon>Pseudomonadati</taxon>
        <taxon>Bacteroidota</taxon>
        <taxon>Sphingobacteriia</taxon>
        <taxon>Sphingobacteriales</taxon>
        <taxon>Sphingobacteriaceae</taxon>
        <taxon>Daejeonella</taxon>
    </lineage>
</organism>
<feature type="domain" description="DUF5723" evidence="1">
    <location>
        <begin position="61"/>
        <end position="410"/>
    </location>
</feature>
<dbReference type="AlphaFoldDB" id="A0A1G9LVD9"/>
<evidence type="ECO:0000313" key="3">
    <source>
        <dbReference type="Proteomes" id="UP000199226"/>
    </source>
</evidence>
<dbReference type="InterPro" id="IPR043781">
    <property type="entry name" value="DUF5723"/>
</dbReference>
<name>A0A1G9LVD9_9SPHI</name>
<dbReference type="EMBL" id="FNHH01000001">
    <property type="protein sequence ID" value="SDL65774.1"/>
    <property type="molecule type" value="Genomic_DNA"/>
</dbReference>
<protein>
    <recommendedName>
        <fullName evidence="1">DUF5723 domain-containing protein</fullName>
    </recommendedName>
</protein>
<dbReference type="OrthoDB" id="783295at2"/>
<dbReference type="RefSeq" id="WP_090697612.1">
    <property type="nucleotide sequence ID" value="NZ_FNHH01000001.1"/>
</dbReference>
<evidence type="ECO:0000313" key="2">
    <source>
        <dbReference type="EMBL" id="SDL65774.1"/>
    </source>
</evidence>
<dbReference type="Pfam" id="PF18990">
    <property type="entry name" value="DUF5723"/>
    <property type="match status" value="1"/>
</dbReference>